<keyword evidence="5" id="KW-0325">Glycoprotein</keyword>
<protein>
    <submittedName>
        <fullName evidence="6">Uncharacterized protein</fullName>
    </submittedName>
</protein>
<gene>
    <name evidence="6" type="ORF">ARMOST_01371</name>
</gene>
<evidence type="ECO:0000256" key="1">
    <source>
        <dbReference type="ARBA" id="ARBA00009431"/>
    </source>
</evidence>
<evidence type="ECO:0000313" key="6">
    <source>
        <dbReference type="EMBL" id="SJK98113.1"/>
    </source>
</evidence>
<sequence length="211" mass="23717">MSIVSPTLENKRASMKLCEAIEEGDAHGGVIEDVRRVCFPDPGDPPGICLDDYIFQQFHYEGVTWCPGLNYTSLSDDVHSDFEANANIIISSTNHFCKVVPVYYVRESTRLLPTYILISMIDWKGARDTNCPWPGVLSFLKLLRTPFQQEFIASPDSPWSDGEATVRTIGAGAGNMTYVLLAETGHFVVKDQPVLAKKIVERWIENKPWFD</sequence>
<dbReference type="SUPFAM" id="SSF53474">
    <property type="entry name" value="alpha/beta-Hydrolases"/>
    <property type="match status" value="1"/>
</dbReference>
<keyword evidence="2" id="KW-0121">Carboxypeptidase</keyword>
<dbReference type="Proteomes" id="UP000219338">
    <property type="component" value="Unassembled WGS sequence"/>
</dbReference>
<proteinExistence type="inferred from homology"/>
<keyword evidence="4" id="KW-0378">Hydrolase</keyword>
<dbReference type="AlphaFoldDB" id="A0A284QNU4"/>
<evidence type="ECO:0000313" key="7">
    <source>
        <dbReference type="Proteomes" id="UP000219338"/>
    </source>
</evidence>
<evidence type="ECO:0000256" key="4">
    <source>
        <dbReference type="ARBA" id="ARBA00022801"/>
    </source>
</evidence>
<organism evidence="6 7">
    <name type="scientific">Armillaria ostoyae</name>
    <name type="common">Armillaria root rot fungus</name>
    <dbReference type="NCBI Taxonomy" id="47428"/>
    <lineage>
        <taxon>Eukaryota</taxon>
        <taxon>Fungi</taxon>
        <taxon>Dikarya</taxon>
        <taxon>Basidiomycota</taxon>
        <taxon>Agaricomycotina</taxon>
        <taxon>Agaricomycetes</taxon>
        <taxon>Agaricomycetidae</taxon>
        <taxon>Agaricales</taxon>
        <taxon>Marasmiineae</taxon>
        <taxon>Physalacriaceae</taxon>
        <taxon>Armillaria</taxon>
    </lineage>
</organism>
<dbReference type="GO" id="GO:0006508">
    <property type="term" value="P:proteolysis"/>
    <property type="evidence" value="ECO:0007669"/>
    <property type="project" value="UniProtKB-KW"/>
</dbReference>
<dbReference type="GO" id="GO:0004185">
    <property type="term" value="F:serine-type carboxypeptidase activity"/>
    <property type="evidence" value="ECO:0007669"/>
    <property type="project" value="InterPro"/>
</dbReference>
<dbReference type="Pfam" id="PF00450">
    <property type="entry name" value="Peptidase_S10"/>
    <property type="match status" value="1"/>
</dbReference>
<dbReference type="InterPro" id="IPR029058">
    <property type="entry name" value="AB_hydrolase_fold"/>
</dbReference>
<name>A0A284QNU4_ARMOS</name>
<dbReference type="EMBL" id="FUEG01000001">
    <property type="protein sequence ID" value="SJK98113.1"/>
    <property type="molecule type" value="Genomic_DNA"/>
</dbReference>
<evidence type="ECO:0000256" key="3">
    <source>
        <dbReference type="ARBA" id="ARBA00022670"/>
    </source>
</evidence>
<comment type="similarity">
    <text evidence="1">Belongs to the peptidase S10 family.</text>
</comment>
<accession>A0A284QNU4</accession>
<dbReference type="InterPro" id="IPR001563">
    <property type="entry name" value="Peptidase_S10"/>
</dbReference>
<dbReference type="OrthoDB" id="443318at2759"/>
<reference evidence="7" key="1">
    <citation type="journal article" date="2017" name="Nat. Ecol. Evol.">
        <title>Genome expansion and lineage-specific genetic innovations in the forest pathogenic fungi Armillaria.</title>
        <authorList>
            <person name="Sipos G."/>
            <person name="Prasanna A.N."/>
            <person name="Walter M.C."/>
            <person name="O'Connor E."/>
            <person name="Balint B."/>
            <person name="Krizsan K."/>
            <person name="Kiss B."/>
            <person name="Hess J."/>
            <person name="Varga T."/>
            <person name="Slot J."/>
            <person name="Riley R."/>
            <person name="Boka B."/>
            <person name="Rigling D."/>
            <person name="Barry K."/>
            <person name="Lee J."/>
            <person name="Mihaltcheva S."/>
            <person name="LaButti K."/>
            <person name="Lipzen A."/>
            <person name="Waldron R."/>
            <person name="Moloney N.M."/>
            <person name="Sperisen C."/>
            <person name="Kredics L."/>
            <person name="Vagvoelgyi C."/>
            <person name="Patrignani A."/>
            <person name="Fitzpatrick D."/>
            <person name="Nagy I."/>
            <person name="Doyle S."/>
            <person name="Anderson J.B."/>
            <person name="Grigoriev I.V."/>
            <person name="Gueldener U."/>
            <person name="Muensterkoetter M."/>
            <person name="Nagy L.G."/>
        </authorList>
    </citation>
    <scope>NUCLEOTIDE SEQUENCE [LARGE SCALE GENOMIC DNA]</scope>
    <source>
        <strain evidence="7">C18/9</strain>
    </source>
</reference>
<keyword evidence="7" id="KW-1185">Reference proteome</keyword>
<evidence type="ECO:0000256" key="5">
    <source>
        <dbReference type="ARBA" id="ARBA00023180"/>
    </source>
</evidence>
<evidence type="ECO:0000256" key="2">
    <source>
        <dbReference type="ARBA" id="ARBA00022645"/>
    </source>
</evidence>
<dbReference type="Gene3D" id="3.40.50.1820">
    <property type="entry name" value="alpha/beta hydrolase"/>
    <property type="match status" value="1"/>
</dbReference>
<keyword evidence="3" id="KW-0645">Protease</keyword>